<dbReference type="GO" id="GO:0016757">
    <property type="term" value="F:glycosyltransferase activity"/>
    <property type="evidence" value="ECO:0007669"/>
    <property type="project" value="InterPro"/>
</dbReference>
<evidence type="ECO:0000313" key="4">
    <source>
        <dbReference type="Proteomes" id="UP000468420"/>
    </source>
</evidence>
<keyword evidence="3" id="KW-0808">Transferase</keyword>
<dbReference type="Gene3D" id="3.40.50.2000">
    <property type="entry name" value="Glycogen Phosphorylase B"/>
    <property type="match status" value="2"/>
</dbReference>
<feature type="domain" description="Glycosyltransferase subfamily 4-like N-terminal" evidence="2">
    <location>
        <begin position="16"/>
        <end position="175"/>
    </location>
</feature>
<dbReference type="InterPro" id="IPR028098">
    <property type="entry name" value="Glyco_trans_4-like_N"/>
</dbReference>
<dbReference type="Pfam" id="PF00534">
    <property type="entry name" value="Glycos_transf_1"/>
    <property type="match status" value="1"/>
</dbReference>
<evidence type="ECO:0000313" key="3">
    <source>
        <dbReference type="EMBL" id="KAA1278697.1"/>
    </source>
</evidence>
<reference evidence="3 4" key="1">
    <citation type="submission" date="2018-08" db="EMBL/GenBank/DDBJ databases">
        <title>Complete genomic analysis of a Citrobacter pasteurii isolated from cockles (Cerastoderma edule) containing a new chromosomic qnrB allele.</title>
        <authorList>
            <person name="Rodrigues A."/>
            <person name="Baptista T."/>
            <person name="Quesada A."/>
            <person name="Campos M.J."/>
        </authorList>
    </citation>
    <scope>NUCLEOTIDE SEQUENCE [LARGE SCALE GENOMIC DNA]</scope>
    <source>
        <strain evidence="3 4">BA18</strain>
    </source>
</reference>
<dbReference type="Proteomes" id="UP000468420">
    <property type="component" value="Unassembled WGS sequence"/>
</dbReference>
<comment type="caution">
    <text evidence="3">The sequence shown here is derived from an EMBL/GenBank/DDBJ whole genome shotgun (WGS) entry which is preliminary data.</text>
</comment>
<evidence type="ECO:0000259" key="1">
    <source>
        <dbReference type="Pfam" id="PF00534"/>
    </source>
</evidence>
<dbReference type="CDD" id="cd03795">
    <property type="entry name" value="GT4_WfcD-like"/>
    <property type="match status" value="1"/>
</dbReference>
<dbReference type="InterPro" id="IPR001296">
    <property type="entry name" value="Glyco_trans_1"/>
</dbReference>
<gene>
    <name evidence="3" type="ORF">DXF85_09625</name>
</gene>
<sequence length="374" mass="42621">MLKVLHFYKTYYPDTFGGIEQVIYQLSESGAEYDVESTVLSLSKRGDINNQKIGVQRVFYAKTNFEVASTPFSLSCIKKFKELANQADIIHYHYPFPFMDMLHFLCRIKKPTVVSYHSDIVKQKFISRLYSPLMNRFLSSVDCIVAASPNYAKTSTVLQKFESKVKVIPYGLDEDSYPNVSDDKINYWRKKFGDKFFLFIGAFRYYKGLHTLLDAVHSTTLPVVIVGGGGIEQELKLKARELNLSNVHFVGALNDEDKTALLQLCYSVVFPSHLRSEAFGITLLEGAMFGKPLISCEIGTGTSYINIDKYTGIVVPPANTLLLREAMNQLWDNPQLARVYGNNAHERFNKTFTSVKMSKQYFLLYESLLQQNIL</sequence>
<evidence type="ECO:0000259" key="2">
    <source>
        <dbReference type="Pfam" id="PF13439"/>
    </source>
</evidence>
<dbReference type="SUPFAM" id="SSF53756">
    <property type="entry name" value="UDP-Glycosyltransferase/glycogen phosphorylase"/>
    <property type="match status" value="1"/>
</dbReference>
<dbReference type="EMBL" id="QRDC01000006">
    <property type="protein sequence ID" value="KAA1278697.1"/>
    <property type="molecule type" value="Genomic_DNA"/>
</dbReference>
<proteinExistence type="predicted"/>
<dbReference type="InterPro" id="IPR050194">
    <property type="entry name" value="Glycosyltransferase_grp1"/>
</dbReference>
<dbReference type="Pfam" id="PF13439">
    <property type="entry name" value="Glyco_transf_4"/>
    <property type="match status" value="1"/>
</dbReference>
<dbReference type="RefSeq" id="WP_149691679.1">
    <property type="nucleotide sequence ID" value="NZ_JACERU010000001.1"/>
</dbReference>
<feature type="domain" description="Glycosyl transferase family 1" evidence="1">
    <location>
        <begin position="189"/>
        <end position="346"/>
    </location>
</feature>
<organism evidence="3 4">
    <name type="scientific">Citrobacter pasteurii</name>
    <dbReference type="NCBI Taxonomy" id="1563222"/>
    <lineage>
        <taxon>Bacteria</taxon>
        <taxon>Pseudomonadati</taxon>
        <taxon>Pseudomonadota</taxon>
        <taxon>Gammaproteobacteria</taxon>
        <taxon>Enterobacterales</taxon>
        <taxon>Enterobacteriaceae</taxon>
        <taxon>Citrobacter</taxon>
    </lineage>
</organism>
<name>A0A6N6K7S8_9ENTR</name>
<dbReference type="PANTHER" id="PTHR45947:SF3">
    <property type="entry name" value="SULFOQUINOVOSYL TRANSFERASE SQD2"/>
    <property type="match status" value="1"/>
</dbReference>
<protein>
    <submittedName>
        <fullName evidence="3">Glycosyltransferase</fullName>
    </submittedName>
</protein>
<dbReference type="AlphaFoldDB" id="A0A6N6K7S8"/>
<dbReference type="PANTHER" id="PTHR45947">
    <property type="entry name" value="SULFOQUINOVOSYL TRANSFERASE SQD2"/>
    <property type="match status" value="1"/>
</dbReference>
<accession>A0A6N6K7S8</accession>